<dbReference type="Proteomes" id="UP000093592">
    <property type="component" value="Unassembled WGS sequence"/>
</dbReference>
<feature type="active site" description="Proton acceptor" evidence="4">
    <location>
        <position position="285"/>
    </location>
</feature>
<feature type="binding site" evidence="5">
    <location>
        <position position="186"/>
    </location>
    <ligand>
        <name>glyoxylate</name>
        <dbReference type="ChEBI" id="CHEBI:36655"/>
    </ligand>
</feature>
<organism evidence="7 8">
    <name type="scientific">Mycobacterium kyorinense</name>
    <dbReference type="NCBI Taxonomy" id="487514"/>
    <lineage>
        <taxon>Bacteria</taxon>
        <taxon>Bacillati</taxon>
        <taxon>Actinomycetota</taxon>
        <taxon>Actinomycetes</taxon>
        <taxon>Mycobacteriales</taxon>
        <taxon>Mycobacteriaceae</taxon>
        <taxon>Mycobacterium</taxon>
    </lineage>
</organism>
<evidence type="ECO:0000256" key="4">
    <source>
        <dbReference type="PIRSR" id="PIRSR000138-1"/>
    </source>
</evidence>
<feature type="binding site" evidence="5">
    <location>
        <position position="261"/>
    </location>
    <ligand>
        <name>FMN</name>
        <dbReference type="ChEBI" id="CHEBI:58210"/>
    </ligand>
</feature>
<dbReference type="Gene3D" id="3.20.20.70">
    <property type="entry name" value="Aldolase class I"/>
    <property type="match status" value="1"/>
</dbReference>
<reference evidence="8" key="1">
    <citation type="submission" date="2016-06" db="EMBL/GenBank/DDBJ databases">
        <authorList>
            <person name="Sutton G."/>
            <person name="Brinkac L."/>
            <person name="Sanka R."/>
            <person name="Adams M."/>
            <person name="Lau E."/>
            <person name="Sam S."/>
            <person name="Sreng N."/>
            <person name="Him V."/>
            <person name="Kerleguer A."/>
            <person name="Cheng S."/>
        </authorList>
    </citation>
    <scope>NUCLEOTIDE SEQUENCE [LARGE SCALE GENOMIC DNA]</scope>
    <source>
        <strain evidence="8">E861</strain>
    </source>
</reference>
<feature type="binding site" evidence="5">
    <location>
        <position position="285"/>
    </location>
    <ligand>
        <name>glyoxylate</name>
        <dbReference type="ChEBI" id="CHEBI:36655"/>
    </ligand>
</feature>
<dbReference type="SUPFAM" id="SSF51395">
    <property type="entry name" value="FMN-linked oxidoreductases"/>
    <property type="match status" value="1"/>
</dbReference>
<name>A0A1A2YU98_9MYCO</name>
<accession>A0A1A2YU98</accession>
<evidence type="ECO:0000256" key="2">
    <source>
        <dbReference type="ARBA" id="ARBA00023002"/>
    </source>
</evidence>
<feature type="domain" description="FMN hydroxy acid dehydrogenase" evidence="6">
    <location>
        <begin position="19"/>
        <end position="385"/>
    </location>
</feature>
<feature type="binding site" evidence="5">
    <location>
        <position position="288"/>
    </location>
    <ligand>
        <name>glyoxylate</name>
        <dbReference type="ChEBI" id="CHEBI:36655"/>
    </ligand>
</feature>
<dbReference type="PANTHER" id="PTHR10578:SF143">
    <property type="entry name" value="FMN-DEPENDENT ALPHA-HYDROXY ACID DEHYDROGENASE PB1A11.03"/>
    <property type="match status" value="1"/>
</dbReference>
<dbReference type="InterPro" id="IPR008259">
    <property type="entry name" value="FMN_hydac_DH_AS"/>
</dbReference>
<proteinExistence type="inferred from homology"/>
<feature type="binding site" evidence="5">
    <location>
        <position position="127"/>
    </location>
    <ligand>
        <name>FMN</name>
        <dbReference type="ChEBI" id="CHEBI:58210"/>
    </ligand>
</feature>
<evidence type="ECO:0000259" key="6">
    <source>
        <dbReference type="PROSITE" id="PS51349"/>
    </source>
</evidence>
<dbReference type="OrthoDB" id="9770452at2"/>
<gene>
    <name evidence="7" type="ORF">A5707_07030</name>
</gene>
<dbReference type="PROSITE" id="PS00557">
    <property type="entry name" value="FMN_HYDROXY_ACID_DH_1"/>
    <property type="match status" value="1"/>
</dbReference>
<evidence type="ECO:0000256" key="1">
    <source>
        <dbReference type="ARBA" id="ARBA00001917"/>
    </source>
</evidence>
<dbReference type="InterPro" id="IPR012133">
    <property type="entry name" value="Alpha-hydoxy_acid_DH_FMN"/>
</dbReference>
<comment type="similarity">
    <text evidence="3">Belongs to the FMN-dependent alpha-hydroxy acid dehydrogenase family.</text>
</comment>
<dbReference type="GO" id="GO:0010181">
    <property type="term" value="F:FMN binding"/>
    <property type="evidence" value="ECO:0007669"/>
    <property type="project" value="InterPro"/>
</dbReference>
<dbReference type="InterPro" id="IPR037396">
    <property type="entry name" value="FMN_HAD"/>
</dbReference>
<dbReference type="AlphaFoldDB" id="A0A1A2YU98"/>
<feature type="binding site" evidence="5">
    <location>
        <position position="151"/>
    </location>
    <ligand>
        <name>glyoxylate</name>
        <dbReference type="ChEBI" id="CHEBI:36655"/>
    </ligand>
</feature>
<evidence type="ECO:0000256" key="5">
    <source>
        <dbReference type="PIRSR" id="PIRSR000138-2"/>
    </source>
</evidence>
<comment type="caution">
    <text evidence="7">The sequence shown here is derived from an EMBL/GenBank/DDBJ whole genome shotgun (WGS) entry which is preliminary data.</text>
</comment>
<dbReference type="Pfam" id="PF01070">
    <property type="entry name" value="FMN_dh"/>
    <property type="match status" value="1"/>
</dbReference>
<feature type="binding site" evidence="5">
    <location>
        <position position="45"/>
    </location>
    <ligand>
        <name>glyoxylate</name>
        <dbReference type="ChEBI" id="CHEBI:36655"/>
    </ligand>
</feature>
<sequence length="385" mass="41965">MGNFGDYQYQFYKAGVLNKTSPFPFTFAEWEHRGRENMNPLIYGYVKGGAGDEETQDINVTELRRYGLTPRMLRDRSDRDMSVEFLGRKLPSPVFLCPVGVLGNIRPEGDLDAARVCAELDLVGMYSTLSSATIEEVADARGGSFGAFQLYPTADEKLTESFVKRAERAGFDAITVTVDYGTVGWRPRDLAHGFLPMMRGDCIANYTSDPRFRELAGVTNEADLNSVHAGAVWMDVFANPAFTWDDITWLRQITELPLIVKGICLPDDAARAKKLGVDVIACSNHGGRQANGGVPAICHLEQVIEAVGNMPVTFDSGIRDGVDVLRACGLGAALVGIGRPYAYGLAVGGRDGLRTVVSQILAEADLTMAVDCYTDLTQLAVERLD</sequence>
<evidence type="ECO:0000313" key="7">
    <source>
        <dbReference type="EMBL" id="OBI41580.1"/>
    </source>
</evidence>
<dbReference type="EMBL" id="LZKJ01000172">
    <property type="protein sequence ID" value="OBI41580.1"/>
    <property type="molecule type" value="Genomic_DNA"/>
</dbReference>
<keyword evidence="7" id="KW-0503">Monooxygenase</keyword>
<feature type="binding site" evidence="5">
    <location>
        <begin position="338"/>
        <end position="339"/>
    </location>
    <ligand>
        <name>FMN</name>
        <dbReference type="ChEBI" id="CHEBI:58210"/>
    </ligand>
</feature>
<dbReference type="PROSITE" id="PS51349">
    <property type="entry name" value="FMN_HYDROXY_ACID_DH_2"/>
    <property type="match status" value="1"/>
</dbReference>
<feature type="binding site" evidence="5">
    <location>
        <begin position="98"/>
        <end position="100"/>
    </location>
    <ligand>
        <name>FMN</name>
        <dbReference type="ChEBI" id="CHEBI:58210"/>
    </ligand>
</feature>
<feature type="binding site" evidence="5">
    <location>
        <position position="177"/>
    </location>
    <ligand>
        <name>FMN</name>
        <dbReference type="ChEBI" id="CHEBI:58210"/>
    </ligand>
</feature>
<feature type="binding site" evidence="5">
    <location>
        <position position="283"/>
    </location>
    <ligand>
        <name>FMN</name>
        <dbReference type="ChEBI" id="CHEBI:58210"/>
    </ligand>
</feature>
<evidence type="ECO:0000256" key="3">
    <source>
        <dbReference type="ARBA" id="ARBA00024042"/>
    </source>
</evidence>
<dbReference type="PIRSF" id="PIRSF000138">
    <property type="entry name" value="Al-hdrx_acd_dh"/>
    <property type="match status" value="1"/>
</dbReference>
<feature type="binding site" evidence="5">
    <location>
        <position position="149"/>
    </location>
    <ligand>
        <name>FMN</name>
        <dbReference type="ChEBI" id="CHEBI:58210"/>
    </ligand>
</feature>
<evidence type="ECO:0000313" key="8">
    <source>
        <dbReference type="Proteomes" id="UP000093592"/>
    </source>
</evidence>
<feature type="binding site" evidence="5">
    <location>
        <begin position="315"/>
        <end position="319"/>
    </location>
    <ligand>
        <name>FMN</name>
        <dbReference type="ChEBI" id="CHEBI:58210"/>
    </ligand>
</feature>
<keyword evidence="2" id="KW-0560">Oxidoreductase</keyword>
<dbReference type="InterPro" id="IPR013785">
    <property type="entry name" value="Aldolase_TIM"/>
</dbReference>
<dbReference type="PANTHER" id="PTHR10578">
    <property type="entry name" value="S -2-HYDROXY-ACID OXIDASE-RELATED"/>
    <property type="match status" value="1"/>
</dbReference>
<keyword evidence="5" id="KW-0285">Flavoprotein</keyword>
<comment type="cofactor">
    <cofactor evidence="1">
        <name>FMN</name>
        <dbReference type="ChEBI" id="CHEBI:58210"/>
    </cofactor>
</comment>
<keyword evidence="5" id="KW-0288">FMN</keyword>
<dbReference type="RefSeq" id="WP_065015985.1">
    <property type="nucleotide sequence ID" value="NZ_LZKJ01000172.1"/>
</dbReference>
<dbReference type="GO" id="GO:0004497">
    <property type="term" value="F:monooxygenase activity"/>
    <property type="evidence" value="ECO:0007669"/>
    <property type="project" value="UniProtKB-KW"/>
</dbReference>
<dbReference type="InterPro" id="IPR000262">
    <property type="entry name" value="FMN-dep_DH"/>
</dbReference>
<protein>
    <submittedName>
        <fullName evidence="7">Lactate 2-monooxygenase</fullName>
    </submittedName>
</protein>